<feature type="domain" description="K Homology" evidence="4">
    <location>
        <begin position="250"/>
        <end position="320"/>
    </location>
</feature>
<name>A0AA36N6B5_9DINO</name>
<dbReference type="Proteomes" id="UP001178507">
    <property type="component" value="Unassembled WGS sequence"/>
</dbReference>
<dbReference type="Pfam" id="PF00013">
    <property type="entry name" value="KH_1"/>
    <property type="match status" value="3"/>
</dbReference>
<proteinExistence type="predicted"/>
<dbReference type="GO" id="GO:0003723">
    <property type="term" value="F:RNA binding"/>
    <property type="evidence" value="ECO:0007669"/>
    <property type="project" value="UniProtKB-UniRule"/>
</dbReference>
<feature type="compositionally biased region" description="Basic residues" evidence="3">
    <location>
        <begin position="204"/>
        <end position="213"/>
    </location>
</feature>
<gene>
    <name evidence="5" type="ORF">EVOR1521_LOCUS17311</name>
</gene>
<evidence type="ECO:0000256" key="3">
    <source>
        <dbReference type="SAM" id="MobiDB-lite"/>
    </source>
</evidence>
<reference evidence="5" key="1">
    <citation type="submission" date="2023-08" db="EMBL/GenBank/DDBJ databases">
        <authorList>
            <person name="Chen Y."/>
            <person name="Shah S."/>
            <person name="Dougan E. K."/>
            <person name="Thang M."/>
            <person name="Chan C."/>
        </authorList>
    </citation>
    <scope>NUCLEOTIDE SEQUENCE</scope>
</reference>
<keyword evidence="1" id="KW-0677">Repeat</keyword>
<dbReference type="PROSITE" id="PS50084">
    <property type="entry name" value="KH_TYPE_1"/>
    <property type="match status" value="3"/>
</dbReference>
<dbReference type="InterPro" id="IPR004087">
    <property type="entry name" value="KH_dom"/>
</dbReference>
<evidence type="ECO:0000256" key="2">
    <source>
        <dbReference type="PROSITE-ProRule" id="PRU00117"/>
    </source>
</evidence>
<evidence type="ECO:0000259" key="4">
    <source>
        <dbReference type="SMART" id="SM00322"/>
    </source>
</evidence>
<organism evidence="5 6">
    <name type="scientific">Effrenium voratum</name>
    <dbReference type="NCBI Taxonomy" id="2562239"/>
    <lineage>
        <taxon>Eukaryota</taxon>
        <taxon>Sar</taxon>
        <taxon>Alveolata</taxon>
        <taxon>Dinophyceae</taxon>
        <taxon>Suessiales</taxon>
        <taxon>Symbiodiniaceae</taxon>
        <taxon>Effrenium</taxon>
    </lineage>
</organism>
<feature type="region of interest" description="Disordered" evidence="3">
    <location>
        <begin position="198"/>
        <end position="232"/>
    </location>
</feature>
<dbReference type="Gene3D" id="3.30.1370.10">
    <property type="entry name" value="K Homology domain, type 1"/>
    <property type="match status" value="3"/>
</dbReference>
<dbReference type="SMART" id="SM00322">
    <property type="entry name" value="KH"/>
    <property type="match status" value="3"/>
</dbReference>
<comment type="caution">
    <text evidence="5">The sequence shown here is derived from an EMBL/GenBank/DDBJ whole genome shotgun (WGS) entry which is preliminary data.</text>
</comment>
<dbReference type="CDD" id="cd00105">
    <property type="entry name" value="KH-I"/>
    <property type="match status" value="2"/>
</dbReference>
<sequence>MARPRHAFKVLCPEPLASGVLGAKGSNKDRIQDECHCRIVMSNRDEFYPGTRLRLVVVQSDEQDAVLKALDRTILDLLAECAETERSNPNGRSAVQGEADFLGKEPEELVLRAAVPIRVGSAIIGPKGSNVKQLQEDCNAKVTIDPNHRTGHQSCRLAANFDGLRMALARISDCLADECIARPQDFEAWASVRSFDRAEDGHGKGRKRSRSPRGARQSRLSPPPYRGKPRGGLEVLGEALGELRSEALDFEYEVTCQLPPEKVSAMIGPGGHIIKSVRHTTGTSIHFDEVHHGAREQTLHIKGPLLGVYRAHVLLMRRYHEHEAELQFGPSVAPKGGKGERKGEKGKREEKGKGFRRESRGKGSGELSRQRESREELQGMLANLERQLNEVKGKLAR</sequence>
<protein>
    <recommendedName>
        <fullName evidence="4">K Homology domain-containing protein</fullName>
    </recommendedName>
</protein>
<keyword evidence="6" id="KW-1185">Reference proteome</keyword>
<accession>A0AA36N6B5</accession>
<evidence type="ECO:0000256" key="1">
    <source>
        <dbReference type="ARBA" id="ARBA00022737"/>
    </source>
</evidence>
<dbReference type="SUPFAM" id="SSF54791">
    <property type="entry name" value="Eukaryotic type KH-domain (KH-domain type I)"/>
    <property type="match status" value="3"/>
</dbReference>
<feature type="domain" description="K Homology" evidence="4">
    <location>
        <begin position="107"/>
        <end position="176"/>
    </location>
</feature>
<feature type="compositionally biased region" description="Basic and acidic residues" evidence="3">
    <location>
        <begin position="337"/>
        <end position="377"/>
    </location>
</feature>
<keyword evidence="2" id="KW-0694">RNA-binding</keyword>
<evidence type="ECO:0000313" key="6">
    <source>
        <dbReference type="Proteomes" id="UP001178507"/>
    </source>
</evidence>
<dbReference type="EMBL" id="CAUJNA010002269">
    <property type="protein sequence ID" value="CAJ1392140.1"/>
    <property type="molecule type" value="Genomic_DNA"/>
</dbReference>
<dbReference type="AlphaFoldDB" id="A0AA36N6B5"/>
<feature type="domain" description="K Homology" evidence="4">
    <location>
        <begin position="4"/>
        <end position="78"/>
    </location>
</feature>
<feature type="region of interest" description="Disordered" evidence="3">
    <location>
        <begin position="327"/>
        <end position="378"/>
    </location>
</feature>
<dbReference type="InterPro" id="IPR004088">
    <property type="entry name" value="KH_dom_type_1"/>
</dbReference>
<dbReference type="PANTHER" id="PTHR10288">
    <property type="entry name" value="KH DOMAIN CONTAINING RNA BINDING PROTEIN"/>
    <property type="match status" value="1"/>
</dbReference>
<dbReference type="InterPro" id="IPR036612">
    <property type="entry name" value="KH_dom_type_1_sf"/>
</dbReference>
<evidence type="ECO:0000313" key="5">
    <source>
        <dbReference type="EMBL" id="CAJ1392140.1"/>
    </source>
</evidence>